<reference evidence="1 2" key="1">
    <citation type="submission" date="2019-03" db="EMBL/GenBank/DDBJ databases">
        <authorList>
            <person name="Dong K."/>
        </authorList>
    </citation>
    <scope>NUCLEOTIDE SEQUENCE [LARGE SCALE GENOMIC DNA]</scope>
    <source>
        <strain evidence="2">dk512</strain>
    </source>
</reference>
<dbReference type="InterPro" id="IPR009097">
    <property type="entry name" value="Cyclic_Pdiesterase"/>
</dbReference>
<name>A0ABX5STS8_9MICO</name>
<dbReference type="EMBL" id="CP038266">
    <property type="protein sequence ID" value="QBR89576.1"/>
    <property type="molecule type" value="Genomic_DNA"/>
</dbReference>
<proteinExistence type="predicted"/>
<evidence type="ECO:0008006" key="3">
    <source>
        <dbReference type="Google" id="ProtNLM"/>
    </source>
</evidence>
<dbReference type="Proteomes" id="UP000295748">
    <property type="component" value="Chromosome"/>
</dbReference>
<evidence type="ECO:0000313" key="1">
    <source>
        <dbReference type="EMBL" id="QBR89576.1"/>
    </source>
</evidence>
<evidence type="ECO:0000313" key="2">
    <source>
        <dbReference type="Proteomes" id="UP000295748"/>
    </source>
</evidence>
<gene>
    <name evidence="1" type="ORF">E4K62_13345</name>
</gene>
<dbReference type="Gene3D" id="3.90.1140.10">
    <property type="entry name" value="Cyclic phosphodiesterase"/>
    <property type="match status" value="1"/>
</dbReference>
<keyword evidence="2" id="KW-1185">Reference proteome</keyword>
<protein>
    <recommendedName>
        <fullName evidence="3">2'-5' RNA ligase family protein</fullName>
    </recommendedName>
</protein>
<accession>A0ABX5STS8</accession>
<dbReference type="Pfam" id="PF13563">
    <property type="entry name" value="2_5_RNA_ligase2"/>
    <property type="match status" value="1"/>
</dbReference>
<sequence>MLEGMRDIVSIELLLDPASEAAVRADWQALAAAGLSSAGRNPSPSNRPHVTLLVRPALEPVEFDEAVSRLPVPVVLGEPIVFRHGDRGVLARRVEPTSELLELHLSVHAAAPPGPDARHTRPGEWTPHVTLARRLRLDAVESALRTLGPQRSGEGVALRRWDAARAEVTPIG</sequence>
<dbReference type="SUPFAM" id="SSF55144">
    <property type="entry name" value="LigT-like"/>
    <property type="match status" value="1"/>
</dbReference>
<organism evidence="1 2">
    <name type="scientific">Microbacterium wangchenii</name>
    <dbReference type="NCBI Taxonomy" id="2541726"/>
    <lineage>
        <taxon>Bacteria</taxon>
        <taxon>Bacillati</taxon>
        <taxon>Actinomycetota</taxon>
        <taxon>Actinomycetes</taxon>
        <taxon>Micrococcales</taxon>
        <taxon>Microbacteriaceae</taxon>
        <taxon>Microbacterium</taxon>
    </lineage>
</organism>